<dbReference type="PANTHER" id="PTHR48111:SF1">
    <property type="entry name" value="TWO-COMPONENT RESPONSE REGULATOR ORR33"/>
    <property type="match status" value="1"/>
</dbReference>
<dbReference type="GO" id="GO:0032993">
    <property type="term" value="C:protein-DNA complex"/>
    <property type="evidence" value="ECO:0007669"/>
    <property type="project" value="TreeGrafter"/>
</dbReference>
<feature type="compositionally biased region" description="Gly residues" evidence="7">
    <location>
        <begin position="318"/>
        <end position="328"/>
    </location>
</feature>
<dbReference type="Gene3D" id="3.40.50.2300">
    <property type="match status" value="1"/>
</dbReference>
<dbReference type="PANTHER" id="PTHR48111">
    <property type="entry name" value="REGULATOR OF RPOS"/>
    <property type="match status" value="1"/>
</dbReference>
<dbReference type="AlphaFoldDB" id="A0A6P0C6X5"/>
<dbReference type="SUPFAM" id="SSF52172">
    <property type="entry name" value="CheY-like"/>
    <property type="match status" value="1"/>
</dbReference>
<dbReference type="RefSeq" id="WP_164352764.1">
    <property type="nucleotide sequence ID" value="NZ_JAABNT010000003.1"/>
</dbReference>
<evidence type="ECO:0000256" key="1">
    <source>
        <dbReference type="ARBA" id="ARBA00022553"/>
    </source>
</evidence>
<evidence type="ECO:0000313" key="9">
    <source>
        <dbReference type="EMBL" id="NEK21872.1"/>
    </source>
</evidence>
<feature type="modified residue" description="4-aspartylphosphate" evidence="6">
    <location>
        <position position="54"/>
    </location>
</feature>
<dbReference type="CDD" id="cd17574">
    <property type="entry name" value="REC_OmpR"/>
    <property type="match status" value="1"/>
</dbReference>
<comment type="caution">
    <text evidence="9">The sequence shown here is derived from an EMBL/GenBank/DDBJ whole genome shotgun (WGS) entry which is preliminary data.</text>
</comment>
<evidence type="ECO:0000313" key="10">
    <source>
        <dbReference type="Proteomes" id="UP000468591"/>
    </source>
</evidence>
<protein>
    <submittedName>
        <fullName evidence="9">Response regulator</fullName>
    </submittedName>
</protein>
<feature type="compositionally biased region" description="Basic and acidic residues" evidence="7">
    <location>
        <begin position="297"/>
        <end position="308"/>
    </location>
</feature>
<dbReference type="InterPro" id="IPR039420">
    <property type="entry name" value="WalR-like"/>
</dbReference>
<evidence type="ECO:0000256" key="7">
    <source>
        <dbReference type="SAM" id="MobiDB-lite"/>
    </source>
</evidence>
<feature type="region of interest" description="Disordered" evidence="7">
    <location>
        <begin position="297"/>
        <end position="328"/>
    </location>
</feature>
<proteinExistence type="predicted"/>
<dbReference type="EMBL" id="JAABNT010000003">
    <property type="protein sequence ID" value="NEK21872.1"/>
    <property type="molecule type" value="Genomic_DNA"/>
</dbReference>
<feature type="domain" description="Response regulatory" evidence="8">
    <location>
        <begin position="2"/>
        <end position="121"/>
    </location>
</feature>
<dbReference type="PROSITE" id="PS50110">
    <property type="entry name" value="RESPONSE_REGULATORY"/>
    <property type="match status" value="1"/>
</dbReference>
<dbReference type="Proteomes" id="UP000468591">
    <property type="component" value="Unassembled WGS sequence"/>
</dbReference>
<accession>A0A6P0C6X5</accession>
<dbReference type="InterPro" id="IPR001789">
    <property type="entry name" value="Sig_transdc_resp-reg_receiver"/>
</dbReference>
<dbReference type="InterPro" id="IPR011006">
    <property type="entry name" value="CheY-like_superfamily"/>
</dbReference>
<keyword evidence="4" id="KW-0238">DNA-binding</keyword>
<dbReference type="Pfam" id="PF00072">
    <property type="entry name" value="Response_reg"/>
    <property type="match status" value="1"/>
</dbReference>
<name>A0A6P0C6X5_9RHOB</name>
<gene>
    <name evidence="9" type="ORF">GV827_05580</name>
</gene>
<dbReference type="SMART" id="SM00448">
    <property type="entry name" value="REC"/>
    <property type="match status" value="1"/>
</dbReference>
<keyword evidence="10" id="KW-1185">Reference proteome</keyword>
<evidence type="ECO:0000256" key="2">
    <source>
        <dbReference type="ARBA" id="ARBA00023012"/>
    </source>
</evidence>
<dbReference type="GO" id="GO:0000976">
    <property type="term" value="F:transcription cis-regulatory region binding"/>
    <property type="evidence" value="ECO:0007669"/>
    <property type="project" value="TreeGrafter"/>
</dbReference>
<dbReference type="GO" id="GO:0005829">
    <property type="term" value="C:cytosol"/>
    <property type="evidence" value="ECO:0007669"/>
    <property type="project" value="TreeGrafter"/>
</dbReference>
<keyword evidence="1 6" id="KW-0597">Phosphoprotein</keyword>
<keyword evidence="3" id="KW-0805">Transcription regulation</keyword>
<evidence type="ECO:0000256" key="3">
    <source>
        <dbReference type="ARBA" id="ARBA00023015"/>
    </source>
</evidence>
<organism evidence="9 10">
    <name type="scientific">Sulfitobacter sediminilitoris</name>
    <dbReference type="NCBI Taxonomy" id="2698830"/>
    <lineage>
        <taxon>Bacteria</taxon>
        <taxon>Pseudomonadati</taxon>
        <taxon>Pseudomonadota</taxon>
        <taxon>Alphaproteobacteria</taxon>
        <taxon>Rhodobacterales</taxon>
        <taxon>Roseobacteraceae</taxon>
        <taxon>Sulfitobacter</taxon>
    </lineage>
</organism>
<evidence type="ECO:0000259" key="8">
    <source>
        <dbReference type="PROSITE" id="PS50110"/>
    </source>
</evidence>
<sequence>MRLLAVDDDPLILDLLPIVFRQANLPHITVATSGPDALETLSDPEVEVDGLILDIEMPDMSGIELCRRIRQMPRYRHTPVLMLTSATDSTRIERAFAAGADDYITKPFDVKEIATRVRVAQRMTEKSVHAPLLDPERMSGGGLAGEHGFSIADPVRLAHAEQLILPFALGNYLSQLSRRRLDSCTIFAVRVTNIDTLFATTTAREYASALCGIVNAVSSVVACPNMLMTYEGDGVFLCITQGTEAPAWPEIEDDIQAALTKASLSFDDGRIMDIKIAVGNPVTPNASRNQRVKKTFDRARDRAMSREKIKTKHTGSGAKAGGPGLFPS</sequence>
<evidence type="ECO:0000256" key="4">
    <source>
        <dbReference type="ARBA" id="ARBA00023125"/>
    </source>
</evidence>
<keyword evidence="5" id="KW-0804">Transcription</keyword>
<dbReference type="GO" id="GO:0006355">
    <property type="term" value="P:regulation of DNA-templated transcription"/>
    <property type="evidence" value="ECO:0007669"/>
    <property type="project" value="TreeGrafter"/>
</dbReference>
<reference evidence="9 10" key="1">
    <citation type="submission" date="2020-01" db="EMBL/GenBank/DDBJ databases">
        <title>Sulfitobacter sediminilitoris sp. nov., isolated from a tidal flat.</title>
        <authorList>
            <person name="Park S."/>
            <person name="Yoon J.-H."/>
        </authorList>
    </citation>
    <scope>NUCLEOTIDE SEQUENCE [LARGE SCALE GENOMIC DNA]</scope>
    <source>
        <strain evidence="9 10">JBTF-M27</strain>
    </source>
</reference>
<evidence type="ECO:0000256" key="6">
    <source>
        <dbReference type="PROSITE-ProRule" id="PRU00169"/>
    </source>
</evidence>
<dbReference type="GO" id="GO:0000156">
    <property type="term" value="F:phosphorelay response regulator activity"/>
    <property type="evidence" value="ECO:0007669"/>
    <property type="project" value="TreeGrafter"/>
</dbReference>
<keyword evidence="2" id="KW-0902">Two-component regulatory system</keyword>
<evidence type="ECO:0000256" key="5">
    <source>
        <dbReference type="ARBA" id="ARBA00023163"/>
    </source>
</evidence>